<evidence type="ECO:0000313" key="4">
    <source>
        <dbReference type="EMBL" id="MFC0385177.1"/>
    </source>
</evidence>
<comment type="caution">
    <text evidence="4">The sequence shown here is derived from an EMBL/GenBank/DDBJ whole genome shotgun (WGS) entry which is preliminary data.</text>
</comment>
<evidence type="ECO:0000256" key="2">
    <source>
        <dbReference type="ARBA" id="ARBA00023033"/>
    </source>
</evidence>
<evidence type="ECO:0000259" key="3">
    <source>
        <dbReference type="Pfam" id="PF01494"/>
    </source>
</evidence>
<dbReference type="InterPro" id="IPR036188">
    <property type="entry name" value="FAD/NAD-bd_sf"/>
</dbReference>
<dbReference type="PRINTS" id="PR00420">
    <property type="entry name" value="RNGMNOXGNASE"/>
</dbReference>
<dbReference type="PANTHER" id="PTHR13789">
    <property type="entry name" value="MONOOXYGENASE"/>
    <property type="match status" value="1"/>
</dbReference>
<dbReference type="InterPro" id="IPR002938">
    <property type="entry name" value="FAD-bd"/>
</dbReference>
<dbReference type="Pfam" id="PF01494">
    <property type="entry name" value="FAD_binding_3"/>
    <property type="match status" value="1"/>
</dbReference>
<dbReference type="SUPFAM" id="SSF51905">
    <property type="entry name" value="FAD/NAD(P)-binding domain"/>
    <property type="match status" value="1"/>
</dbReference>
<evidence type="ECO:0000256" key="1">
    <source>
        <dbReference type="ARBA" id="ARBA00023002"/>
    </source>
</evidence>
<dbReference type="Gene3D" id="3.50.50.60">
    <property type="entry name" value="FAD/NAD(P)-binding domain"/>
    <property type="match status" value="1"/>
</dbReference>
<gene>
    <name evidence="4" type="ORF">ACFFIC_06375</name>
</gene>
<reference evidence="4 5" key="1">
    <citation type="submission" date="2024-09" db="EMBL/GenBank/DDBJ databases">
        <authorList>
            <person name="Sun Q."/>
            <person name="Mori K."/>
        </authorList>
    </citation>
    <scope>NUCLEOTIDE SEQUENCE [LARGE SCALE GENOMIC DNA]</scope>
    <source>
        <strain evidence="4 5">CCM 7468</strain>
    </source>
</reference>
<sequence length="379" mass="41194">MVEAPDAGYRRALVIGGGIAGMSATIALHRAGFAVTLCERDPEWRVYGAGITITGPTLRAMGRLGILPEVLEQGYAADGIDICGADGRLLFEVDTRDGALDGIPSAGGILRPVLHRILSRHVLALEPELLLGVTVEALEVTEDGATAQFSDGRTARYDLVVGADGIYSQLRRRFFPETPSPRYAGQLCWRLMTARHPAIERRTFFLGGPVKVGLNPVAPDRMYMFLLEPQPEPLRRPEEGQHHLLAQLLEGFGGVLQEVRDGLGPDAEIVCRPLETVFLEGEWVRGRLVLIGDAAHATTPQLASGAGMGIEDALVLGEELTSGVEIAEGLGRFMRRRHERCRLVVDASLEIGRLERTCSPLEDQTAVLRQALAVLNQEF</sequence>
<dbReference type="InterPro" id="IPR050493">
    <property type="entry name" value="FAD-dep_Monooxygenase_BioMet"/>
</dbReference>
<organism evidence="4 5">
    <name type="scientific">Muricoccus vinaceus</name>
    <dbReference type="NCBI Taxonomy" id="424704"/>
    <lineage>
        <taxon>Bacteria</taxon>
        <taxon>Pseudomonadati</taxon>
        <taxon>Pseudomonadota</taxon>
        <taxon>Alphaproteobacteria</taxon>
        <taxon>Acetobacterales</taxon>
        <taxon>Roseomonadaceae</taxon>
        <taxon>Muricoccus</taxon>
    </lineage>
</organism>
<keyword evidence="1" id="KW-0560">Oxidoreductase</keyword>
<protein>
    <submittedName>
        <fullName evidence="4">FAD-dependent oxidoreductase</fullName>
    </submittedName>
</protein>
<dbReference type="RefSeq" id="WP_377049332.1">
    <property type="nucleotide sequence ID" value="NZ_JBHLVZ010000003.1"/>
</dbReference>
<dbReference type="EMBL" id="JBHLVZ010000003">
    <property type="protein sequence ID" value="MFC0385177.1"/>
    <property type="molecule type" value="Genomic_DNA"/>
</dbReference>
<proteinExistence type="predicted"/>
<name>A0ABV6IPA2_9PROT</name>
<keyword evidence="5" id="KW-1185">Reference proteome</keyword>
<dbReference type="Proteomes" id="UP001589789">
    <property type="component" value="Unassembled WGS sequence"/>
</dbReference>
<accession>A0ABV6IPA2</accession>
<dbReference type="NCBIfam" id="NF005313">
    <property type="entry name" value="PRK06847.1"/>
    <property type="match status" value="1"/>
</dbReference>
<evidence type="ECO:0000313" key="5">
    <source>
        <dbReference type="Proteomes" id="UP001589789"/>
    </source>
</evidence>
<feature type="domain" description="FAD-binding" evidence="3">
    <location>
        <begin position="12"/>
        <end position="347"/>
    </location>
</feature>
<keyword evidence="2" id="KW-0503">Monooxygenase</keyword>
<dbReference type="PANTHER" id="PTHR13789:SF309">
    <property type="entry name" value="PUTATIVE (AFU_ORTHOLOGUE AFUA_6G14510)-RELATED"/>
    <property type="match status" value="1"/>
</dbReference>